<dbReference type="InterPro" id="IPR036388">
    <property type="entry name" value="WH-like_DNA-bd_sf"/>
</dbReference>
<feature type="domain" description="HTH hxlR-type" evidence="5">
    <location>
        <begin position="176"/>
        <end position="274"/>
    </location>
</feature>
<dbReference type="GO" id="GO:0003677">
    <property type="term" value="F:DNA binding"/>
    <property type="evidence" value="ECO:0007669"/>
    <property type="project" value="UniProtKB-KW"/>
</dbReference>
<name>A0A520MIG2_9GAMM</name>
<dbReference type="AlphaFoldDB" id="A0A520MIG2"/>
<feature type="domain" description="HTH hxlR-type" evidence="5">
    <location>
        <begin position="14"/>
        <end position="111"/>
    </location>
</feature>
<comment type="caution">
    <text evidence="6">The sequence shown here is derived from an EMBL/GenBank/DDBJ whole genome shotgun (WGS) entry which is preliminary data.</text>
</comment>
<dbReference type="Gene3D" id="1.10.10.10">
    <property type="entry name" value="Winged helix-like DNA-binding domain superfamily/Winged helix DNA-binding domain"/>
    <property type="match status" value="2"/>
</dbReference>
<gene>
    <name evidence="6" type="ORF">EVB03_01760</name>
</gene>
<dbReference type="Proteomes" id="UP000315889">
    <property type="component" value="Unassembled WGS sequence"/>
</dbReference>
<evidence type="ECO:0000313" key="7">
    <source>
        <dbReference type="Proteomes" id="UP000315889"/>
    </source>
</evidence>
<evidence type="ECO:0000256" key="1">
    <source>
        <dbReference type="ARBA" id="ARBA00023015"/>
    </source>
</evidence>
<dbReference type="PROSITE" id="PS51118">
    <property type="entry name" value="HTH_HXLR"/>
    <property type="match status" value="2"/>
</dbReference>
<organism evidence="6 7">
    <name type="scientific">SAR92 clade bacterium</name>
    <dbReference type="NCBI Taxonomy" id="2315479"/>
    <lineage>
        <taxon>Bacteria</taxon>
        <taxon>Pseudomonadati</taxon>
        <taxon>Pseudomonadota</taxon>
        <taxon>Gammaproteobacteria</taxon>
        <taxon>Cellvibrionales</taxon>
        <taxon>Porticoccaceae</taxon>
        <taxon>SAR92 clade</taxon>
    </lineage>
</organism>
<evidence type="ECO:0000256" key="2">
    <source>
        <dbReference type="ARBA" id="ARBA00023125"/>
    </source>
</evidence>
<reference evidence="6 7" key="1">
    <citation type="submission" date="2019-02" db="EMBL/GenBank/DDBJ databases">
        <title>Prokaryotic population dynamics and viral predation in marine succession experiment using metagenomics: the confinement effect.</title>
        <authorList>
            <person name="Haro-Moreno J.M."/>
            <person name="Rodriguez-Valera F."/>
            <person name="Lopez-Perez M."/>
        </authorList>
    </citation>
    <scope>NUCLEOTIDE SEQUENCE [LARGE SCALE GENOMIC DNA]</scope>
    <source>
        <strain evidence="6">MED-G170</strain>
    </source>
</reference>
<feature type="region of interest" description="Disordered" evidence="4">
    <location>
        <begin position="143"/>
        <end position="172"/>
    </location>
</feature>
<dbReference type="SUPFAM" id="SSF46785">
    <property type="entry name" value="Winged helix' DNA-binding domain"/>
    <property type="match status" value="2"/>
</dbReference>
<sequence>MSVFQKHTLSTRASSINRALDEIGDKWCLLILQEVFWGVNTFNGMLAGTGASRGVLSDRLNWLQTKDCLRKEEVENGPRRPTYHLTKKSIELYSNGLMAMVWERKYFATPTLDSVELTHKTCAKAFWPVMECGHCNQPVSSDDVSFHPGPGATKDTRITKTRRRSSSSASSEDQGKTLYRNLINLLGDRWTANVIALAFHGLNRFDDFHQELPIATNILTDRLKLLINEGVFYRLPYQQSPLRYEYHLTDKGRDLFPYFVSLLSWGDKWCSKGNGNPILLKHEPCGEHLNPEVRCNQCGDALIATEVHFKL</sequence>
<evidence type="ECO:0000313" key="6">
    <source>
        <dbReference type="EMBL" id="RZO20981.1"/>
    </source>
</evidence>
<dbReference type="Pfam" id="PF01638">
    <property type="entry name" value="HxlR"/>
    <property type="match status" value="2"/>
</dbReference>
<dbReference type="PANTHER" id="PTHR33204">
    <property type="entry name" value="TRANSCRIPTIONAL REGULATOR, MARR FAMILY"/>
    <property type="match status" value="1"/>
</dbReference>
<evidence type="ECO:0000259" key="5">
    <source>
        <dbReference type="PROSITE" id="PS51118"/>
    </source>
</evidence>
<dbReference type="InterPro" id="IPR036390">
    <property type="entry name" value="WH_DNA-bd_sf"/>
</dbReference>
<accession>A0A520MIG2</accession>
<keyword evidence="3" id="KW-0804">Transcription</keyword>
<dbReference type="InterPro" id="IPR002577">
    <property type="entry name" value="HTH_HxlR"/>
</dbReference>
<dbReference type="PANTHER" id="PTHR33204:SF18">
    <property type="entry name" value="TRANSCRIPTIONAL REGULATORY PROTEIN"/>
    <property type="match status" value="1"/>
</dbReference>
<evidence type="ECO:0000256" key="4">
    <source>
        <dbReference type="SAM" id="MobiDB-lite"/>
    </source>
</evidence>
<protein>
    <submittedName>
        <fullName evidence="6">Transcriptional regulator</fullName>
    </submittedName>
</protein>
<proteinExistence type="predicted"/>
<keyword evidence="2" id="KW-0238">DNA-binding</keyword>
<dbReference type="EMBL" id="SHBP01000002">
    <property type="protein sequence ID" value="RZO20981.1"/>
    <property type="molecule type" value="Genomic_DNA"/>
</dbReference>
<keyword evidence="1" id="KW-0805">Transcription regulation</keyword>
<evidence type="ECO:0000256" key="3">
    <source>
        <dbReference type="ARBA" id="ARBA00023163"/>
    </source>
</evidence>